<feature type="domain" description="C2HC/C3H-type" evidence="7">
    <location>
        <begin position="93"/>
        <end position="122"/>
    </location>
</feature>
<dbReference type="PROSITE" id="PS52027">
    <property type="entry name" value="ZF_C2HC_C3H"/>
    <property type="match status" value="3"/>
</dbReference>
<dbReference type="STRING" id="53468.A0A0R3U934"/>
<protein>
    <submittedName>
        <fullName evidence="10">DZANK-type domain-containing protein</fullName>
    </submittedName>
</protein>
<dbReference type="PANTHER" id="PTHR13555:SF68">
    <property type="entry name" value="ZINC FINGER PROTEIN 474"/>
    <property type="match status" value="1"/>
</dbReference>
<dbReference type="OrthoDB" id="265955at2759"/>
<evidence type="ECO:0000256" key="4">
    <source>
        <dbReference type="ARBA" id="ARBA00022833"/>
    </source>
</evidence>
<dbReference type="AlphaFoldDB" id="A0A0R3U934"/>
<accession>A0A0R3U934</accession>
<dbReference type="InterPro" id="IPR049899">
    <property type="entry name" value="Znf_C2HC_C3H"/>
</dbReference>
<feature type="compositionally biased region" description="Low complexity" evidence="6">
    <location>
        <begin position="51"/>
        <end position="62"/>
    </location>
</feature>
<keyword evidence="1" id="KW-0479">Metal-binding</keyword>
<dbReference type="EMBL" id="UXSR01000773">
    <property type="protein sequence ID" value="VDD77423.1"/>
    <property type="molecule type" value="Genomic_DNA"/>
</dbReference>
<feature type="domain" description="C2HC/C3H-type" evidence="7">
    <location>
        <begin position="157"/>
        <end position="186"/>
    </location>
</feature>
<keyword evidence="9" id="KW-1185">Reference proteome</keyword>
<name>A0A0R3U934_MESCO</name>
<dbReference type="InterPro" id="IPR026319">
    <property type="entry name" value="ZC2HC1A/B-like"/>
</dbReference>
<dbReference type="Pfam" id="PF12773">
    <property type="entry name" value="DZR"/>
    <property type="match status" value="1"/>
</dbReference>
<evidence type="ECO:0000259" key="7">
    <source>
        <dbReference type="PROSITE" id="PS52027"/>
    </source>
</evidence>
<organism evidence="10">
    <name type="scientific">Mesocestoides corti</name>
    <name type="common">Flatworm</name>
    <dbReference type="NCBI Taxonomy" id="53468"/>
    <lineage>
        <taxon>Eukaryota</taxon>
        <taxon>Metazoa</taxon>
        <taxon>Spiralia</taxon>
        <taxon>Lophotrochozoa</taxon>
        <taxon>Platyhelminthes</taxon>
        <taxon>Cestoda</taxon>
        <taxon>Eucestoda</taxon>
        <taxon>Cyclophyllidea</taxon>
        <taxon>Mesocestoididae</taxon>
        <taxon>Mesocestoides</taxon>
    </lineage>
</organism>
<feature type="domain" description="C2HC/C3H-type" evidence="7">
    <location>
        <begin position="5"/>
        <end position="34"/>
    </location>
</feature>
<evidence type="ECO:0000313" key="8">
    <source>
        <dbReference type="EMBL" id="VDD77423.1"/>
    </source>
</evidence>
<reference evidence="8 9" key="2">
    <citation type="submission" date="2018-10" db="EMBL/GenBank/DDBJ databases">
        <authorList>
            <consortium name="Pathogen Informatics"/>
        </authorList>
    </citation>
    <scope>NUCLEOTIDE SEQUENCE [LARGE SCALE GENOMIC DNA]</scope>
</reference>
<evidence type="ECO:0000256" key="5">
    <source>
        <dbReference type="PROSITE-ProRule" id="PRU01371"/>
    </source>
</evidence>
<feature type="region of interest" description="Disordered" evidence="6">
    <location>
        <begin position="38"/>
        <end position="79"/>
    </location>
</feature>
<feature type="compositionally biased region" description="Basic and acidic residues" evidence="6">
    <location>
        <begin position="38"/>
        <end position="47"/>
    </location>
</feature>
<dbReference type="Gene3D" id="3.30.160.60">
    <property type="entry name" value="Classic Zinc Finger"/>
    <property type="match status" value="3"/>
</dbReference>
<keyword evidence="4" id="KW-0862">Zinc</keyword>
<reference evidence="10" key="1">
    <citation type="submission" date="2017-02" db="UniProtKB">
        <authorList>
            <consortium name="WormBaseParasite"/>
        </authorList>
    </citation>
    <scope>IDENTIFICATION</scope>
</reference>
<proteinExistence type="predicted"/>
<dbReference type="InterPro" id="IPR025874">
    <property type="entry name" value="DZR"/>
</dbReference>
<dbReference type="GO" id="GO:0008270">
    <property type="term" value="F:zinc ion binding"/>
    <property type="evidence" value="ECO:0007669"/>
    <property type="project" value="UniProtKB-KW"/>
</dbReference>
<sequence length="349" mass="37670">MPRPPTVVCYICHREFGTASIGIHEKSCLKKWHDENNKLPKSERQPEPVKPSGFPGDPASSGAAGGFEDNRTTKTTGNDPNIEAYNAAAAQTNLVACAKCGRKFAADRVKAHQAHCKPPPPKRHTYEARKPDVDLKLLQTPLSGKSNVPGPGPSTGGLIACKVCGRTFAPDRIERHQAGCRATPVKQQASTSKTAGRRRTITSIVRPQVEPSCPGCQAKVGVGDKFCPQCGNPIPLMCLQCGMTFADGARFCSNCGQPAQANRNNLKVRKKPFSVLYHLLSRSRSAHNHPTARGFNLGVRLAAVLHEKRGLRKMFARDQPKGQDGLVEIPPKDCVAVYKVEGPGTTVQS</sequence>
<evidence type="ECO:0000256" key="6">
    <source>
        <dbReference type="SAM" id="MobiDB-lite"/>
    </source>
</evidence>
<evidence type="ECO:0000256" key="3">
    <source>
        <dbReference type="ARBA" id="ARBA00022771"/>
    </source>
</evidence>
<dbReference type="PANTHER" id="PTHR13555">
    <property type="entry name" value="C2H2 ZINC FINGER CGI-62-RELATED"/>
    <property type="match status" value="1"/>
</dbReference>
<dbReference type="Proteomes" id="UP000267029">
    <property type="component" value="Unassembled WGS sequence"/>
</dbReference>
<evidence type="ECO:0000313" key="10">
    <source>
        <dbReference type="WBParaSite" id="MCOS_0000342501-mRNA-1"/>
    </source>
</evidence>
<evidence type="ECO:0000256" key="1">
    <source>
        <dbReference type="ARBA" id="ARBA00022723"/>
    </source>
</evidence>
<dbReference type="Pfam" id="PF13913">
    <property type="entry name" value="zf-C2HC_2"/>
    <property type="match status" value="3"/>
</dbReference>
<keyword evidence="3 5" id="KW-0863">Zinc-finger</keyword>
<dbReference type="WBParaSite" id="MCOS_0000342501-mRNA-1">
    <property type="protein sequence ID" value="MCOS_0000342501-mRNA-1"/>
    <property type="gene ID" value="MCOS_0000342501"/>
</dbReference>
<keyword evidence="2" id="KW-0677">Repeat</keyword>
<gene>
    <name evidence="8" type="ORF">MCOS_LOCUS3426</name>
</gene>
<evidence type="ECO:0000256" key="2">
    <source>
        <dbReference type="ARBA" id="ARBA00022737"/>
    </source>
</evidence>
<evidence type="ECO:0000313" key="9">
    <source>
        <dbReference type="Proteomes" id="UP000267029"/>
    </source>
</evidence>